<keyword evidence="2 5" id="KW-0575">Peroxidase</keyword>
<comment type="caution">
    <text evidence="6">The sequence shown here is derived from an EMBL/GenBank/DDBJ whole genome shotgun (WGS) entry which is preliminary data.</text>
</comment>
<dbReference type="GO" id="GO:0004601">
    <property type="term" value="F:peroxidase activity"/>
    <property type="evidence" value="ECO:0007669"/>
    <property type="project" value="UniProtKB-KW"/>
</dbReference>
<dbReference type="EMBL" id="SNZA01000001">
    <property type="protein sequence ID" value="TDR15895.1"/>
    <property type="molecule type" value="Genomic_DNA"/>
</dbReference>
<dbReference type="CDD" id="cd00340">
    <property type="entry name" value="GSH_Peroxidase"/>
    <property type="match status" value="1"/>
</dbReference>
<dbReference type="PROSITE" id="PS00460">
    <property type="entry name" value="GLUTATHIONE_PEROXID_1"/>
    <property type="match status" value="1"/>
</dbReference>
<dbReference type="AlphaFoldDB" id="A0A4R6X9R2"/>
<dbReference type="InterPro" id="IPR000889">
    <property type="entry name" value="Glutathione_peroxidase"/>
</dbReference>
<evidence type="ECO:0000256" key="2">
    <source>
        <dbReference type="ARBA" id="ARBA00022559"/>
    </source>
</evidence>
<dbReference type="FunFam" id="3.40.30.10:FF:000010">
    <property type="entry name" value="Glutathione peroxidase"/>
    <property type="match status" value="1"/>
</dbReference>
<evidence type="ECO:0000256" key="1">
    <source>
        <dbReference type="ARBA" id="ARBA00006926"/>
    </source>
</evidence>
<evidence type="ECO:0000256" key="4">
    <source>
        <dbReference type="PIRSR" id="PIRSR000303-1"/>
    </source>
</evidence>
<dbReference type="OrthoDB" id="9785502at2"/>
<dbReference type="InterPro" id="IPR036249">
    <property type="entry name" value="Thioredoxin-like_sf"/>
</dbReference>
<dbReference type="PRINTS" id="PR01011">
    <property type="entry name" value="GLUTPROXDASE"/>
</dbReference>
<dbReference type="SUPFAM" id="SSF52833">
    <property type="entry name" value="Thioredoxin-like"/>
    <property type="match status" value="1"/>
</dbReference>
<dbReference type="PANTHER" id="PTHR11592:SF78">
    <property type="entry name" value="GLUTATHIONE PEROXIDASE"/>
    <property type="match status" value="1"/>
</dbReference>
<dbReference type="RefSeq" id="WP_133560687.1">
    <property type="nucleotide sequence ID" value="NZ_SNZA01000001.1"/>
</dbReference>
<proteinExistence type="inferred from homology"/>
<dbReference type="Proteomes" id="UP000295729">
    <property type="component" value="Unassembled WGS sequence"/>
</dbReference>
<dbReference type="GO" id="GO:0034599">
    <property type="term" value="P:cellular response to oxidative stress"/>
    <property type="evidence" value="ECO:0007669"/>
    <property type="project" value="TreeGrafter"/>
</dbReference>
<feature type="active site" evidence="4">
    <location>
        <position position="36"/>
    </location>
</feature>
<keyword evidence="3 5" id="KW-0560">Oxidoreductase</keyword>
<name>A0A4R6X9R2_9GAMM</name>
<gene>
    <name evidence="6" type="ORF">C8D85_1274</name>
</gene>
<evidence type="ECO:0000256" key="3">
    <source>
        <dbReference type="ARBA" id="ARBA00023002"/>
    </source>
</evidence>
<keyword evidence="7" id="KW-1185">Reference proteome</keyword>
<comment type="similarity">
    <text evidence="1 5">Belongs to the glutathione peroxidase family.</text>
</comment>
<protein>
    <recommendedName>
        <fullName evidence="5">Glutathione peroxidase</fullName>
    </recommendedName>
</protein>
<evidence type="ECO:0000313" key="7">
    <source>
        <dbReference type="Proteomes" id="UP000295729"/>
    </source>
</evidence>
<dbReference type="Gene3D" id="3.40.30.10">
    <property type="entry name" value="Glutaredoxin"/>
    <property type="match status" value="1"/>
</dbReference>
<sequence length="181" mass="20307">MTDIYDINVTDIDGNETTLAPYCDKVLLIVNVASKCGLTPQYEGLQSLYEHTKDLGFEVLGFPANDFAEQEPGTEHDIKRFCQTNYNVSFPMFSKIKVTGDSKHSLYDYLTEQAPIAVNRQEMEEKLKGYDITPTAEPEVVWNFEKFVVSRSGQVLGRFAPNTPLDDTNLVNTIRVALANG</sequence>
<accession>A0A4R6X9R2</accession>
<dbReference type="PANTHER" id="PTHR11592">
    <property type="entry name" value="GLUTATHIONE PEROXIDASE"/>
    <property type="match status" value="1"/>
</dbReference>
<evidence type="ECO:0000313" key="6">
    <source>
        <dbReference type="EMBL" id="TDR15895.1"/>
    </source>
</evidence>
<dbReference type="PIRSF" id="PIRSF000303">
    <property type="entry name" value="Glutathion_perox"/>
    <property type="match status" value="1"/>
</dbReference>
<organism evidence="6 7">
    <name type="scientific">Marinomonas communis</name>
    <dbReference type="NCBI Taxonomy" id="28254"/>
    <lineage>
        <taxon>Bacteria</taxon>
        <taxon>Pseudomonadati</taxon>
        <taxon>Pseudomonadota</taxon>
        <taxon>Gammaproteobacteria</taxon>
        <taxon>Oceanospirillales</taxon>
        <taxon>Oceanospirillaceae</taxon>
        <taxon>Marinomonas</taxon>
    </lineage>
</organism>
<evidence type="ECO:0000256" key="5">
    <source>
        <dbReference type="RuleBase" id="RU000499"/>
    </source>
</evidence>
<dbReference type="Pfam" id="PF00255">
    <property type="entry name" value="GSHPx"/>
    <property type="match status" value="1"/>
</dbReference>
<reference evidence="6 7" key="1">
    <citation type="submission" date="2019-03" db="EMBL/GenBank/DDBJ databases">
        <title>Genomic Encyclopedia of Type Strains, Phase IV (KMG-IV): sequencing the most valuable type-strain genomes for metagenomic binning, comparative biology and taxonomic classification.</title>
        <authorList>
            <person name="Goeker M."/>
        </authorList>
    </citation>
    <scope>NUCLEOTIDE SEQUENCE [LARGE SCALE GENOMIC DNA]</scope>
    <source>
        <strain evidence="6 7">DSM 5604</strain>
    </source>
</reference>
<dbReference type="InterPro" id="IPR029759">
    <property type="entry name" value="GPX_AS"/>
</dbReference>
<dbReference type="PROSITE" id="PS51355">
    <property type="entry name" value="GLUTATHIONE_PEROXID_3"/>
    <property type="match status" value="1"/>
</dbReference>